<dbReference type="InterPro" id="IPR002182">
    <property type="entry name" value="NB-ARC"/>
</dbReference>
<evidence type="ECO:0000256" key="6">
    <source>
        <dbReference type="ARBA" id="ARBA00022840"/>
    </source>
</evidence>
<keyword evidence="10" id="KW-1185">Reference proteome</keyword>
<dbReference type="Proteomes" id="UP000823388">
    <property type="component" value="Chromosome 8N"/>
</dbReference>
<accession>A0A8T0P9M5</accession>
<dbReference type="PANTHER" id="PTHR36766">
    <property type="entry name" value="PLANT BROAD-SPECTRUM MILDEW RESISTANCE PROTEIN RPW8"/>
    <property type="match status" value="1"/>
</dbReference>
<name>A0A8T0P9M5_PANVG</name>
<dbReference type="Gene3D" id="3.40.50.300">
    <property type="entry name" value="P-loop containing nucleotide triphosphate hydrolases"/>
    <property type="match status" value="1"/>
</dbReference>
<reference evidence="9" key="1">
    <citation type="submission" date="2020-05" db="EMBL/GenBank/DDBJ databases">
        <title>WGS assembly of Panicum virgatum.</title>
        <authorList>
            <person name="Lovell J.T."/>
            <person name="Jenkins J."/>
            <person name="Shu S."/>
            <person name="Juenger T.E."/>
            <person name="Schmutz J."/>
        </authorList>
    </citation>
    <scope>NUCLEOTIDE SEQUENCE</scope>
    <source>
        <strain evidence="9">AP13</strain>
    </source>
</reference>
<dbReference type="AlphaFoldDB" id="A0A8T0P9M5"/>
<keyword evidence="2" id="KW-0433">Leucine-rich repeat</keyword>
<organism evidence="9 10">
    <name type="scientific">Panicum virgatum</name>
    <name type="common">Blackwell switchgrass</name>
    <dbReference type="NCBI Taxonomy" id="38727"/>
    <lineage>
        <taxon>Eukaryota</taxon>
        <taxon>Viridiplantae</taxon>
        <taxon>Streptophyta</taxon>
        <taxon>Embryophyta</taxon>
        <taxon>Tracheophyta</taxon>
        <taxon>Spermatophyta</taxon>
        <taxon>Magnoliopsida</taxon>
        <taxon>Liliopsida</taxon>
        <taxon>Poales</taxon>
        <taxon>Poaceae</taxon>
        <taxon>PACMAD clade</taxon>
        <taxon>Panicoideae</taxon>
        <taxon>Panicodae</taxon>
        <taxon>Paniceae</taxon>
        <taxon>Panicinae</taxon>
        <taxon>Panicum</taxon>
        <taxon>Panicum sect. Hiantes</taxon>
    </lineage>
</organism>
<dbReference type="InterPro" id="IPR041118">
    <property type="entry name" value="Rx_N"/>
</dbReference>
<evidence type="ECO:0000256" key="1">
    <source>
        <dbReference type="ARBA" id="ARBA00008894"/>
    </source>
</evidence>
<comment type="caution">
    <text evidence="9">The sequence shown here is derived from an EMBL/GenBank/DDBJ whole genome shotgun (WGS) entry which is preliminary data.</text>
</comment>
<evidence type="ECO:0000256" key="5">
    <source>
        <dbReference type="ARBA" id="ARBA00022821"/>
    </source>
</evidence>
<dbReference type="GO" id="GO:0006952">
    <property type="term" value="P:defense response"/>
    <property type="evidence" value="ECO:0007669"/>
    <property type="project" value="UniProtKB-KW"/>
</dbReference>
<evidence type="ECO:0000256" key="3">
    <source>
        <dbReference type="ARBA" id="ARBA00022737"/>
    </source>
</evidence>
<dbReference type="EMBL" id="CM029052">
    <property type="protein sequence ID" value="KAG2558861.1"/>
    <property type="molecule type" value="Genomic_DNA"/>
</dbReference>
<evidence type="ECO:0000313" key="9">
    <source>
        <dbReference type="EMBL" id="KAG2558861.1"/>
    </source>
</evidence>
<keyword evidence="4" id="KW-0547">Nucleotide-binding</keyword>
<gene>
    <name evidence="9" type="ORF">PVAP13_8NG348426</name>
</gene>
<dbReference type="GO" id="GO:0043531">
    <property type="term" value="F:ADP binding"/>
    <property type="evidence" value="ECO:0007669"/>
    <property type="project" value="InterPro"/>
</dbReference>
<keyword evidence="6" id="KW-0067">ATP-binding</keyword>
<evidence type="ECO:0000259" key="8">
    <source>
        <dbReference type="Pfam" id="PF18052"/>
    </source>
</evidence>
<feature type="domain" description="Disease resistance N-terminal" evidence="8">
    <location>
        <begin position="44"/>
        <end position="106"/>
    </location>
</feature>
<protein>
    <submittedName>
        <fullName evidence="9">Uncharacterized protein</fullName>
    </submittedName>
</protein>
<dbReference type="SUPFAM" id="SSF52540">
    <property type="entry name" value="P-loop containing nucleoside triphosphate hydrolases"/>
    <property type="match status" value="1"/>
</dbReference>
<keyword evidence="5" id="KW-0611">Plant defense</keyword>
<evidence type="ECO:0000256" key="2">
    <source>
        <dbReference type="ARBA" id="ARBA00022614"/>
    </source>
</evidence>
<evidence type="ECO:0000259" key="7">
    <source>
        <dbReference type="Pfam" id="PF00931"/>
    </source>
</evidence>
<dbReference type="Pfam" id="PF00931">
    <property type="entry name" value="NB-ARC"/>
    <property type="match status" value="1"/>
</dbReference>
<evidence type="ECO:0000313" key="10">
    <source>
        <dbReference type="Proteomes" id="UP000823388"/>
    </source>
</evidence>
<dbReference type="GO" id="GO:0005524">
    <property type="term" value="F:ATP binding"/>
    <property type="evidence" value="ECO:0007669"/>
    <property type="project" value="UniProtKB-KW"/>
</dbReference>
<sequence>MDWAASAAGTGVGWGISVAGWIVSPMISELLDKCFSYIGFPSTEKVEEMQRKILQLKLMLEATTEDCSQRARLEQWMKELKTAFHEAEDILDAIDYDRLKSHVPFQAVSRTKQDIETVMDFSVPIESRPELEASLDKLEILIDEGHNVLSLLKSPVSCDCIKNTLSNTVRTHTRCASTPSVVFARDGDLDMIRKMLRDVPADDKPYSVIGIHGIPGSGKTTLTQYVCDKERGDGYFNLIMWVHVSQNFSVDAIFTEMLEIASGRKRGQLTNVDTL</sequence>
<dbReference type="InterPro" id="IPR027417">
    <property type="entry name" value="P-loop_NTPase"/>
</dbReference>
<evidence type="ECO:0000256" key="4">
    <source>
        <dbReference type="ARBA" id="ARBA00022741"/>
    </source>
</evidence>
<comment type="similarity">
    <text evidence="1">Belongs to the disease resistance NB-LRR family.</text>
</comment>
<dbReference type="Pfam" id="PF18052">
    <property type="entry name" value="Rx_N"/>
    <property type="match status" value="1"/>
</dbReference>
<keyword evidence="3" id="KW-0677">Repeat</keyword>
<feature type="domain" description="NB-ARC" evidence="7">
    <location>
        <begin position="202"/>
        <end position="259"/>
    </location>
</feature>
<dbReference type="PANTHER" id="PTHR36766:SF64">
    <property type="entry name" value="OS12G0206100 PROTEIN"/>
    <property type="match status" value="1"/>
</dbReference>
<proteinExistence type="inferred from homology"/>